<feature type="compositionally biased region" description="Low complexity" evidence="2">
    <location>
        <begin position="16"/>
        <end position="28"/>
    </location>
</feature>
<dbReference type="WBParaSite" id="TCNE_0001956301-mRNA-1">
    <property type="protein sequence ID" value="TCNE_0001956301-mRNA-1"/>
    <property type="gene ID" value="TCNE_0001956301"/>
</dbReference>
<evidence type="ECO:0000313" key="3">
    <source>
        <dbReference type="EMBL" id="VDM50880.1"/>
    </source>
</evidence>
<proteinExistence type="predicted"/>
<dbReference type="EMBL" id="UYWY01027105">
    <property type="protein sequence ID" value="VDM50880.1"/>
    <property type="molecule type" value="Genomic_DNA"/>
</dbReference>
<feature type="compositionally biased region" description="Basic and acidic residues" evidence="2">
    <location>
        <begin position="1"/>
        <end position="11"/>
    </location>
</feature>
<dbReference type="AlphaFoldDB" id="A0A183VFN9"/>
<protein>
    <submittedName>
        <fullName evidence="5">Golgin-84</fullName>
    </submittedName>
</protein>
<organism evidence="4 5">
    <name type="scientific">Toxocara canis</name>
    <name type="common">Canine roundworm</name>
    <dbReference type="NCBI Taxonomy" id="6265"/>
    <lineage>
        <taxon>Eukaryota</taxon>
        <taxon>Metazoa</taxon>
        <taxon>Ecdysozoa</taxon>
        <taxon>Nematoda</taxon>
        <taxon>Chromadorea</taxon>
        <taxon>Rhabditida</taxon>
        <taxon>Spirurina</taxon>
        <taxon>Ascaridomorpha</taxon>
        <taxon>Ascaridoidea</taxon>
        <taxon>Toxocaridae</taxon>
        <taxon>Toxocara</taxon>
    </lineage>
</organism>
<gene>
    <name evidence="3" type="ORF">TCNE_LOCUS19559</name>
</gene>
<reference evidence="3 4" key="2">
    <citation type="submission" date="2018-11" db="EMBL/GenBank/DDBJ databases">
        <authorList>
            <consortium name="Pathogen Informatics"/>
        </authorList>
    </citation>
    <scope>NUCLEOTIDE SEQUENCE [LARGE SCALE GENOMIC DNA]</scope>
</reference>
<feature type="coiled-coil region" evidence="1">
    <location>
        <begin position="128"/>
        <end position="220"/>
    </location>
</feature>
<evidence type="ECO:0000256" key="2">
    <source>
        <dbReference type="SAM" id="MobiDB-lite"/>
    </source>
</evidence>
<evidence type="ECO:0000313" key="4">
    <source>
        <dbReference type="Proteomes" id="UP000050794"/>
    </source>
</evidence>
<name>A0A183VFN9_TOXCA</name>
<keyword evidence="4" id="KW-1185">Reference proteome</keyword>
<reference evidence="5" key="1">
    <citation type="submission" date="2016-06" db="UniProtKB">
        <authorList>
            <consortium name="WormBaseParasite"/>
        </authorList>
    </citation>
    <scope>IDENTIFICATION</scope>
</reference>
<feature type="region of interest" description="Disordered" evidence="2">
    <location>
        <begin position="1"/>
        <end position="57"/>
    </location>
</feature>
<keyword evidence="1" id="KW-0175">Coiled coil</keyword>
<sequence length="307" mass="34752">MGFTHDEKKSPFEQVRSLSQSSRSSTTTPANVMVNIGDDEEGEHFNFKTPSTQQTNDLDHHQESELNSNYMVHQNGTARPLNNAKEDRDEMAKALNEAVMEKNRLASQLAELAMSVVVKEKTSLQLQLREATEANEQSVQRIQSIEAELNKRTIRLAKAEAELSSMKREIESLSALVQREAEELESSRREAANWQARERLKLCMKESEIAQAELQEARKQLHLKEIYLRQLGAYNAGPAFSEDDIQNLQGENERLKGQVLKLEMEKEQLRKEAQAAKEHYEAYGTQLNQNVVQISAKPGGLACVLCI</sequence>
<accession>A0A183VFN9</accession>
<dbReference type="Proteomes" id="UP000050794">
    <property type="component" value="Unassembled WGS sequence"/>
</dbReference>
<evidence type="ECO:0000256" key="1">
    <source>
        <dbReference type="SAM" id="Coils"/>
    </source>
</evidence>
<evidence type="ECO:0000313" key="5">
    <source>
        <dbReference type="WBParaSite" id="TCNE_0001956301-mRNA-1"/>
    </source>
</evidence>
<feature type="coiled-coil region" evidence="1">
    <location>
        <begin position="245"/>
        <end position="286"/>
    </location>
</feature>